<evidence type="ECO:0000313" key="4">
    <source>
        <dbReference type="Proteomes" id="UP000650533"/>
    </source>
</evidence>
<dbReference type="PANTHER" id="PTHR46579">
    <property type="entry name" value="F5/8 TYPE C DOMAIN-CONTAINING PROTEIN-RELATED"/>
    <property type="match status" value="1"/>
</dbReference>
<dbReference type="KEGG" id="rsx:RhiXN_04612"/>
<gene>
    <name evidence="3" type="ORF">RhiXN_04612</name>
</gene>
<feature type="region of interest" description="Disordered" evidence="2">
    <location>
        <begin position="31"/>
        <end position="88"/>
    </location>
</feature>
<dbReference type="GeneID" id="67026892"/>
<dbReference type="PANTHER" id="PTHR46579:SF1">
    <property type="entry name" value="F5_8 TYPE C DOMAIN-CONTAINING PROTEIN"/>
    <property type="match status" value="1"/>
</dbReference>
<dbReference type="EMBL" id="CP059658">
    <property type="protein sequence ID" value="QRW16611.1"/>
    <property type="molecule type" value="Genomic_DNA"/>
</dbReference>
<feature type="compositionally biased region" description="Polar residues" evidence="2">
    <location>
        <begin position="66"/>
        <end position="88"/>
    </location>
</feature>
<reference evidence="3" key="1">
    <citation type="submission" date="2020-05" db="EMBL/GenBank/DDBJ databases">
        <title>Evolutionary and genomic comparisons of hybrid uninucleate and nonhybrid Rhizoctonia fungi.</title>
        <authorList>
            <person name="Li C."/>
            <person name="Chen X."/>
        </authorList>
    </citation>
    <scope>NUCLEOTIDE SEQUENCE</scope>
    <source>
        <strain evidence="3">AG-1 IA</strain>
    </source>
</reference>
<name>A0A8H8NQH9_9AGAM</name>
<keyword evidence="1" id="KW-0175">Coiled coil</keyword>
<dbReference type="Proteomes" id="UP000650533">
    <property type="component" value="Chromosome 1"/>
</dbReference>
<accession>A0A8H8NQH9</accession>
<feature type="coiled-coil region" evidence="1">
    <location>
        <begin position="437"/>
        <end position="464"/>
    </location>
</feature>
<proteinExistence type="predicted"/>
<evidence type="ECO:0000313" key="3">
    <source>
        <dbReference type="EMBL" id="QRW16611.1"/>
    </source>
</evidence>
<sequence length="768" mass="87860">MSAIARRFPGSGVLVYCAHCKMFINSNTRNKHMKDWRPNLDSDDEDLGRNNDININDNSPPGDLQTGEQGNEDANMTGAPDSQTKSNDNNIAHQLAGQEFCMEEYPQINDTIGYNTYNPKGNTLDDDDRSDYLRGSWYWVATPLPSPPSPPPKHESGLSEPDNDGFQNVDAKDYREYEQWYAEDNIYEDSEMLAETLTDEEVDSIIMLAIRQFGSVTQNNYEQIRYSYRHKLQLMSTQRLRTRIAALSGVEPENVDCCLNPGEMNDFFNSSWYDKLLHTNIVIDGDNTGVPHFPGKHNIALAIMTDGVQIFDQGSTKTNTCWPIMAQNLNLPPEEQAQMRNLIPLGVIPGPNKPKDFDLFLVPLVNEFIELAKGIEVYNTMNGKTITLRVHPTIISGDMQAIKYLMNFKGPNAQVPCLLRGRLPQKYYSHYLKFVQILKCLLQLENTTRRIKQLKEEVIEYVEEFEEYYYQYDYNRLSVCRLTLHALLHIADDVLRCGPVWVAWSFSIERYCREIVGCAKSKVVPYAAIDRHVLQMAQLAATAYCFSAICRAMLFGKSTAPVKSTAMEKIYKEYPETILQKPRLPGFPLSDRVRRCIAAYFYTNKPEWTFHAWLDFVPTHAKRWGKLRIPDGGDYIRCAAVVDPLSPYGRRDSSFIRYEFKMDANKNYPNRNIEMVEARKFKLDDPKLHILAHLTKAKGAEGNARTEPVLFTQLGRSVILDVSSVKHVVGQVYTTGVKRLGEWYIIDRSLGVCETAFRPAEQVYEDED</sequence>
<organism evidence="3 4">
    <name type="scientific">Rhizoctonia solani</name>
    <dbReference type="NCBI Taxonomy" id="456999"/>
    <lineage>
        <taxon>Eukaryota</taxon>
        <taxon>Fungi</taxon>
        <taxon>Dikarya</taxon>
        <taxon>Basidiomycota</taxon>
        <taxon>Agaricomycotina</taxon>
        <taxon>Agaricomycetes</taxon>
        <taxon>Cantharellales</taxon>
        <taxon>Ceratobasidiaceae</taxon>
        <taxon>Rhizoctonia</taxon>
    </lineage>
</organism>
<dbReference type="RefSeq" id="XP_043176848.1">
    <property type="nucleotide sequence ID" value="XM_043324429.1"/>
</dbReference>
<feature type="region of interest" description="Disordered" evidence="2">
    <location>
        <begin position="143"/>
        <end position="169"/>
    </location>
</feature>
<dbReference type="AlphaFoldDB" id="A0A8H8NQH9"/>
<dbReference type="InterPro" id="IPR004242">
    <property type="entry name" value="Transposase_21"/>
</dbReference>
<protein>
    <submittedName>
        <fullName evidence="3">Transposase family tnp2</fullName>
    </submittedName>
</protein>
<evidence type="ECO:0000256" key="1">
    <source>
        <dbReference type="SAM" id="Coils"/>
    </source>
</evidence>
<dbReference type="Pfam" id="PF02992">
    <property type="entry name" value="Transposase_21"/>
    <property type="match status" value="1"/>
</dbReference>
<evidence type="ECO:0000256" key="2">
    <source>
        <dbReference type="SAM" id="MobiDB-lite"/>
    </source>
</evidence>